<evidence type="ECO:0000259" key="5">
    <source>
        <dbReference type="PROSITE" id="PS50932"/>
    </source>
</evidence>
<evidence type="ECO:0000313" key="6">
    <source>
        <dbReference type="EMBL" id="OXN00159.1"/>
    </source>
</evidence>
<evidence type="ECO:0000256" key="1">
    <source>
        <dbReference type="ARBA" id="ARBA00023015"/>
    </source>
</evidence>
<dbReference type="PANTHER" id="PTHR30146">
    <property type="entry name" value="LACI-RELATED TRANSCRIPTIONAL REPRESSOR"/>
    <property type="match status" value="1"/>
</dbReference>
<name>A0A229VX10_9BIFI</name>
<evidence type="ECO:0000256" key="2">
    <source>
        <dbReference type="ARBA" id="ARBA00023125"/>
    </source>
</evidence>
<dbReference type="PANTHER" id="PTHR30146:SF109">
    <property type="entry name" value="HTH-TYPE TRANSCRIPTIONAL REGULATOR GALS"/>
    <property type="match status" value="1"/>
</dbReference>
<dbReference type="InterPro" id="IPR000843">
    <property type="entry name" value="HTH_LacI"/>
</dbReference>
<dbReference type="Pfam" id="PF13377">
    <property type="entry name" value="Peripla_BP_3"/>
    <property type="match status" value="1"/>
</dbReference>
<keyword evidence="7" id="KW-1185">Reference proteome</keyword>
<feature type="region of interest" description="Disordered" evidence="4">
    <location>
        <begin position="1"/>
        <end position="37"/>
    </location>
</feature>
<organism evidence="6 7">
    <name type="scientific">Bifidobacterium vansinderenii</name>
    <dbReference type="NCBI Taxonomy" id="1984871"/>
    <lineage>
        <taxon>Bacteria</taxon>
        <taxon>Bacillati</taxon>
        <taxon>Actinomycetota</taxon>
        <taxon>Actinomycetes</taxon>
        <taxon>Bifidobacteriales</taxon>
        <taxon>Bifidobacteriaceae</taxon>
        <taxon>Bifidobacterium</taxon>
    </lineage>
</organism>
<dbReference type="InterPro" id="IPR010982">
    <property type="entry name" value="Lambda_DNA-bd_dom_sf"/>
</dbReference>
<dbReference type="GO" id="GO:0003700">
    <property type="term" value="F:DNA-binding transcription factor activity"/>
    <property type="evidence" value="ECO:0007669"/>
    <property type="project" value="TreeGrafter"/>
</dbReference>
<dbReference type="AlphaFoldDB" id="A0A229VX10"/>
<dbReference type="RefSeq" id="WP_158214170.1">
    <property type="nucleotide sequence ID" value="NZ_NEWD01000021.1"/>
</dbReference>
<evidence type="ECO:0000313" key="7">
    <source>
        <dbReference type="Proteomes" id="UP000215433"/>
    </source>
</evidence>
<keyword evidence="3" id="KW-0804">Transcription</keyword>
<feature type="domain" description="HTH lacI-type" evidence="5">
    <location>
        <begin position="45"/>
        <end position="89"/>
    </location>
</feature>
<protein>
    <submittedName>
        <fullName evidence="6">LacI family transcriptional regulator</fullName>
    </submittedName>
</protein>
<accession>A0A229VX10</accession>
<comment type="caution">
    <text evidence="6">The sequence shown here is derived from an EMBL/GenBank/DDBJ whole genome shotgun (WGS) entry which is preliminary data.</text>
</comment>
<dbReference type="Gene3D" id="3.40.50.2300">
    <property type="match status" value="2"/>
</dbReference>
<dbReference type="EMBL" id="NEWD01000021">
    <property type="protein sequence ID" value="OXN00159.1"/>
    <property type="molecule type" value="Genomic_DNA"/>
</dbReference>
<evidence type="ECO:0000256" key="3">
    <source>
        <dbReference type="ARBA" id="ARBA00023163"/>
    </source>
</evidence>
<feature type="compositionally biased region" description="Basic and acidic residues" evidence="4">
    <location>
        <begin position="1"/>
        <end position="20"/>
    </location>
</feature>
<dbReference type="SMART" id="SM00354">
    <property type="entry name" value="HTH_LACI"/>
    <property type="match status" value="1"/>
</dbReference>
<dbReference type="Gene3D" id="1.10.260.40">
    <property type="entry name" value="lambda repressor-like DNA-binding domains"/>
    <property type="match status" value="1"/>
</dbReference>
<dbReference type="CDD" id="cd01392">
    <property type="entry name" value="HTH_LacI"/>
    <property type="match status" value="1"/>
</dbReference>
<dbReference type="GO" id="GO:0000976">
    <property type="term" value="F:transcription cis-regulatory region binding"/>
    <property type="evidence" value="ECO:0007669"/>
    <property type="project" value="TreeGrafter"/>
</dbReference>
<dbReference type="Proteomes" id="UP000215433">
    <property type="component" value="Unassembled WGS sequence"/>
</dbReference>
<dbReference type="SUPFAM" id="SSF47413">
    <property type="entry name" value="lambda repressor-like DNA-binding domains"/>
    <property type="match status" value="1"/>
</dbReference>
<dbReference type="SUPFAM" id="SSF53822">
    <property type="entry name" value="Periplasmic binding protein-like I"/>
    <property type="match status" value="1"/>
</dbReference>
<gene>
    <name evidence="6" type="ORF">Tam10B_1633</name>
</gene>
<dbReference type="CDD" id="cd06267">
    <property type="entry name" value="PBP1_LacI_sugar_binding-like"/>
    <property type="match status" value="1"/>
</dbReference>
<dbReference type="InterPro" id="IPR028082">
    <property type="entry name" value="Peripla_BP_I"/>
</dbReference>
<reference evidence="6 7" key="1">
    <citation type="submission" date="2017-05" db="EMBL/GenBank/DDBJ databases">
        <title>Bifidobacterium vansinderenii sp. nov.</title>
        <authorList>
            <person name="Lugli G.A."/>
            <person name="Duranti S."/>
            <person name="Mangifesta M."/>
        </authorList>
    </citation>
    <scope>NUCLEOTIDE SEQUENCE [LARGE SCALE GENOMIC DNA]</scope>
    <source>
        <strain evidence="6 7">Tam10B</strain>
    </source>
</reference>
<dbReference type="PROSITE" id="PS50932">
    <property type="entry name" value="HTH_LACI_2"/>
    <property type="match status" value="1"/>
</dbReference>
<proteinExistence type="predicted"/>
<sequence length="374" mass="40594">MGSEHDGVMNDDAMKSRVNDDANDGNDGMNGNDANANGAQEAAPATIWDVAAAAGVSPTTVSRAFRQPSRVNVKTLGRVLDAAKQLGYRSESIIPREEEHLRGLLALVVTDLENPVSAQFARSIQRECAERNFGLMVCDTEEDKASELAIIKRSIPHVDGIILSASRLSDATIRKVAQVRPLAVINRIVGGVQSVYADDGDSIADAVRELKRLGHQQVTYLPGPDSSWQNGLRANAILTACKREGLRFRRTPCAYPVGERSADAFAAYLARPTTAAIAFNDDVAYAFMLFLEAHRLRVPWQVSLVGIDDTPKCEICTPKMSSIRVPRRELGAAAANRIIDRLLHVSDGDLTPIRMQSEFVKRDSIAAAPASSMM</sequence>
<evidence type="ECO:0000256" key="4">
    <source>
        <dbReference type="SAM" id="MobiDB-lite"/>
    </source>
</evidence>
<keyword evidence="1" id="KW-0805">Transcription regulation</keyword>
<feature type="compositionally biased region" description="Low complexity" evidence="4">
    <location>
        <begin position="25"/>
        <end position="37"/>
    </location>
</feature>
<dbReference type="InterPro" id="IPR046335">
    <property type="entry name" value="LacI/GalR-like_sensor"/>
</dbReference>
<dbReference type="OrthoDB" id="3258243at2"/>
<dbReference type="Pfam" id="PF00356">
    <property type="entry name" value="LacI"/>
    <property type="match status" value="1"/>
</dbReference>
<keyword evidence="2" id="KW-0238">DNA-binding</keyword>